<gene>
    <name evidence="1" type="ORF">ABIE19_002651</name>
</gene>
<comment type="caution">
    <text evidence="1">The sequence shown here is derived from an EMBL/GenBank/DDBJ whole genome shotgun (WGS) entry which is preliminary data.</text>
</comment>
<evidence type="ECO:0000313" key="1">
    <source>
        <dbReference type="EMBL" id="MET4684714.1"/>
    </source>
</evidence>
<dbReference type="RefSeq" id="WP_354089669.1">
    <property type="nucleotide sequence ID" value="NZ_JBEPTF010000003.1"/>
</dbReference>
<sequence length="61" mass="6554">MTSQHGTEDGDAEDLNPTDVREYVVSMATELSHLARAIDDEQLAVALEQAAAVASRKLQNA</sequence>
<name>A0ABV2RDP8_9CAUL</name>
<evidence type="ECO:0000313" key="2">
    <source>
        <dbReference type="Proteomes" id="UP001549313"/>
    </source>
</evidence>
<evidence type="ECO:0008006" key="3">
    <source>
        <dbReference type="Google" id="ProtNLM"/>
    </source>
</evidence>
<dbReference type="Proteomes" id="UP001549313">
    <property type="component" value="Unassembled WGS sequence"/>
</dbReference>
<organism evidence="1 2">
    <name type="scientific">Brevundimonas faecalis</name>
    <dbReference type="NCBI Taxonomy" id="947378"/>
    <lineage>
        <taxon>Bacteria</taxon>
        <taxon>Pseudomonadati</taxon>
        <taxon>Pseudomonadota</taxon>
        <taxon>Alphaproteobacteria</taxon>
        <taxon>Caulobacterales</taxon>
        <taxon>Caulobacteraceae</taxon>
        <taxon>Brevundimonas</taxon>
    </lineage>
</organism>
<dbReference type="EMBL" id="JBEPTF010000003">
    <property type="protein sequence ID" value="MET4684714.1"/>
    <property type="molecule type" value="Genomic_DNA"/>
</dbReference>
<proteinExistence type="predicted"/>
<keyword evidence="2" id="KW-1185">Reference proteome</keyword>
<protein>
    <recommendedName>
        <fullName evidence="3">DUF2783 domain-containing protein</fullName>
    </recommendedName>
</protein>
<accession>A0ABV2RDP8</accession>
<reference evidence="1 2" key="1">
    <citation type="submission" date="2024-06" db="EMBL/GenBank/DDBJ databases">
        <title>Sorghum-associated microbial communities from plants grown in Nebraska, USA.</title>
        <authorList>
            <person name="Schachtman D."/>
        </authorList>
    </citation>
    <scope>NUCLEOTIDE SEQUENCE [LARGE SCALE GENOMIC DNA]</scope>
    <source>
        <strain evidence="1 2">2814</strain>
    </source>
</reference>